<dbReference type="RefSeq" id="WP_106268727.1">
    <property type="nucleotide sequence ID" value="NZ_PVTQ01000030.1"/>
</dbReference>
<feature type="chain" id="PRO_5015711913" evidence="1">
    <location>
        <begin position="21"/>
        <end position="160"/>
    </location>
</feature>
<keyword evidence="3" id="KW-1185">Reference proteome</keyword>
<dbReference type="EMBL" id="PVTQ01000030">
    <property type="protein sequence ID" value="PRY83562.1"/>
    <property type="molecule type" value="Genomic_DNA"/>
</dbReference>
<protein>
    <submittedName>
        <fullName evidence="2">Uncharacterized protein</fullName>
    </submittedName>
</protein>
<dbReference type="OrthoDB" id="7426224at2"/>
<feature type="signal peptide" evidence="1">
    <location>
        <begin position="1"/>
        <end position="20"/>
    </location>
</feature>
<organism evidence="2 3">
    <name type="scientific">Donghicola tyrosinivorans</name>
    <dbReference type="NCBI Taxonomy" id="1652492"/>
    <lineage>
        <taxon>Bacteria</taxon>
        <taxon>Pseudomonadati</taxon>
        <taxon>Pseudomonadota</taxon>
        <taxon>Alphaproteobacteria</taxon>
        <taxon>Rhodobacterales</taxon>
        <taxon>Roseobacteraceae</taxon>
        <taxon>Donghicola</taxon>
    </lineage>
</organism>
<name>A0A2T0WA31_9RHOB</name>
<evidence type="ECO:0000313" key="2">
    <source>
        <dbReference type="EMBL" id="PRY83562.1"/>
    </source>
</evidence>
<comment type="caution">
    <text evidence="2">The sequence shown here is derived from an EMBL/GenBank/DDBJ whole genome shotgun (WGS) entry which is preliminary data.</text>
</comment>
<sequence length="160" mass="17088">MKFFPLTAAMFGALGTTAQAGEYCTIDESVMFDCTFNGGKKAVEVCDTNYWADGDNAAYGFFKTGGEIEKEIITDKASLNVTPWNGVGSSIWETVTFYSGDYGYEVWWSVARSDDASPLDGGITVTQSGAVLAELSCDEGSVQQQLGLLIEAVEAAQISP</sequence>
<evidence type="ECO:0000313" key="3">
    <source>
        <dbReference type="Proteomes" id="UP000238392"/>
    </source>
</evidence>
<evidence type="ECO:0000256" key="1">
    <source>
        <dbReference type="SAM" id="SignalP"/>
    </source>
</evidence>
<keyword evidence="1" id="KW-0732">Signal</keyword>
<dbReference type="Proteomes" id="UP000238392">
    <property type="component" value="Unassembled WGS sequence"/>
</dbReference>
<reference evidence="2 3" key="1">
    <citation type="submission" date="2018-03" db="EMBL/GenBank/DDBJ databases">
        <title>Genomic Encyclopedia of Archaeal and Bacterial Type Strains, Phase II (KMG-II): from individual species to whole genera.</title>
        <authorList>
            <person name="Goeker M."/>
        </authorList>
    </citation>
    <scope>NUCLEOTIDE SEQUENCE [LARGE SCALE GENOMIC DNA]</scope>
    <source>
        <strain evidence="2 3">DSM 100212</strain>
    </source>
</reference>
<gene>
    <name evidence="2" type="ORF">CLV74_13013</name>
</gene>
<proteinExistence type="predicted"/>
<accession>A0A2T0WA31</accession>
<dbReference type="AlphaFoldDB" id="A0A2T0WA31"/>